<dbReference type="Proteomes" id="UP001373714">
    <property type="component" value="Unassembled WGS sequence"/>
</dbReference>
<dbReference type="InterPro" id="IPR003347">
    <property type="entry name" value="JmjC_dom"/>
</dbReference>
<dbReference type="PANTHER" id="PTHR12461:SF99">
    <property type="entry name" value="BIFUNCTIONAL PEPTIDASE AND (3S)-LYSYL HYDROXYLASE JMJD7"/>
    <property type="match status" value="1"/>
</dbReference>
<dbReference type="Pfam" id="PF13621">
    <property type="entry name" value="Cupin_8"/>
    <property type="match status" value="2"/>
</dbReference>
<organism evidence="2 3">
    <name type="scientific">Orbilia blumenaviensis</name>
    <dbReference type="NCBI Taxonomy" id="1796055"/>
    <lineage>
        <taxon>Eukaryota</taxon>
        <taxon>Fungi</taxon>
        <taxon>Dikarya</taxon>
        <taxon>Ascomycota</taxon>
        <taxon>Pezizomycotina</taxon>
        <taxon>Orbiliomycetes</taxon>
        <taxon>Orbiliales</taxon>
        <taxon>Orbiliaceae</taxon>
        <taxon>Orbilia</taxon>
    </lineage>
</organism>
<dbReference type="EMBL" id="JAVHNS010000003">
    <property type="protein sequence ID" value="KAK6360150.1"/>
    <property type="molecule type" value="Genomic_DNA"/>
</dbReference>
<gene>
    <name evidence="2" type="ORF">TWF730_006303</name>
</gene>
<dbReference type="Gene3D" id="2.60.120.10">
    <property type="entry name" value="Jelly Rolls"/>
    <property type="match status" value="2"/>
</dbReference>
<comment type="caution">
    <text evidence="2">The sequence shown here is derived from an EMBL/GenBank/DDBJ whole genome shotgun (WGS) entry which is preliminary data.</text>
</comment>
<accession>A0AAV9VDU9</accession>
<dbReference type="InterPro" id="IPR014710">
    <property type="entry name" value="RmlC-like_jellyroll"/>
</dbReference>
<proteinExistence type="predicted"/>
<reference evidence="2 3" key="1">
    <citation type="submission" date="2019-10" db="EMBL/GenBank/DDBJ databases">
        <authorList>
            <person name="Palmer J.M."/>
        </authorList>
    </citation>
    <scope>NUCLEOTIDE SEQUENCE [LARGE SCALE GENOMIC DNA]</scope>
    <source>
        <strain evidence="2 3">TWF730</strain>
    </source>
</reference>
<name>A0AAV9VDU9_9PEZI</name>
<dbReference type="PANTHER" id="PTHR12461">
    <property type="entry name" value="HYPOXIA-INDUCIBLE FACTOR 1 ALPHA INHIBITOR-RELATED"/>
    <property type="match status" value="1"/>
</dbReference>
<evidence type="ECO:0000313" key="2">
    <source>
        <dbReference type="EMBL" id="KAK6360150.1"/>
    </source>
</evidence>
<dbReference type="PROSITE" id="PS51184">
    <property type="entry name" value="JMJC"/>
    <property type="match status" value="1"/>
</dbReference>
<feature type="domain" description="JmjC" evidence="1">
    <location>
        <begin position="138"/>
        <end position="328"/>
    </location>
</feature>
<dbReference type="SUPFAM" id="SSF51197">
    <property type="entry name" value="Clavaminate synthase-like"/>
    <property type="match status" value="2"/>
</dbReference>
<evidence type="ECO:0000313" key="3">
    <source>
        <dbReference type="Proteomes" id="UP001373714"/>
    </source>
</evidence>
<sequence length="339" mass="37675">MSSKALRDLLESYASLNYPPTAIEYLPDPPTPLEFHQIISRNRPVIIRNAMTDWPAYTGSNKWTPAYLSSKMGDMEVMVAETPKGNADSIVNHNGTEYFVKPHTQPHPFTAFLDTLKSSTKAAHPPTVLYAQSQDSNLTSEYLLLANDIPKTIPWASISLSQPLPDATNIWIGNQHSVISPIGVAGVNEREVRSASYVRNDSGGFDILPDPVNPSALAEEGEKGPELGGEEGEMITWPSVCLDDYFALPESERNAPLEEISDSDPWKWTKLSTPMRVEVKAGEMLYLPALWYHQVAQRVDEDEGVCVAVNYWYDMDFSGPFVSMVNYVRDTSEAVMNSV</sequence>
<dbReference type="InterPro" id="IPR041667">
    <property type="entry name" value="Cupin_8"/>
</dbReference>
<protein>
    <recommendedName>
        <fullName evidence="1">JmjC domain-containing protein</fullName>
    </recommendedName>
</protein>
<dbReference type="AlphaFoldDB" id="A0AAV9VDU9"/>
<evidence type="ECO:0000259" key="1">
    <source>
        <dbReference type="PROSITE" id="PS51184"/>
    </source>
</evidence>
<keyword evidence="3" id="KW-1185">Reference proteome</keyword>